<dbReference type="Proteomes" id="UP001187315">
    <property type="component" value="Unassembled WGS sequence"/>
</dbReference>
<gene>
    <name evidence="1" type="ORF">Q7C36_017032</name>
</gene>
<organism evidence="1 2">
    <name type="scientific">Tachysurus vachellii</name>
    <name type="common">Darkbarbel catfish</name>
    <name type="synonym">Pelteobagrus vachellii</name>
    <dbReference type="NCBI Taxonomy" id="175792"/>
    <lineage>
        <taxon>Eukaryota</taxon>
        <taxon>Metazoa</taxon>
        <taxon>Chordata</taxon>
        <taxon>Craniata</taxon>
        <taxon>Vertebrata</taxon>
        <taxon>Euteleostomi</taxon>
        <taxon>Actinopterygii</taxon>
        <taxon>Neopterygii</taxon>
        <taxon>Teleostei</taxon>
        <taxon>Ostariophysi</taxon>
        <taxon>Siluriformes</taxon>
        <taxon>Bagridae</taxon>
        <taxon>Tachysurus</taxon>
    </lineage>
</organism>
<comment type="caution">
    <text evidence="1">The sequence shown here is derived from an EMBL/GenBank/DDBJ whole genome shotgun (WGS) entry which is preliminary data.</text>
</comment>
<dbReference type="AlphaFoldDB" id="A0AA88S613"/>
<dbReference type="EMBL" id="JAVHJS010000018">
    <property type="protein sequence ID" value="KAK2829042.1"/>
    <property type="molecule type" value="Genomic_DNA"/>
</dbReference>
<reference evidence="1" key="1">
    <citation type="submission" date="2023-08" db="EMBL/GenBank/DDBJ databases">
        <title>Pelteobagrus vachellii genome.</title>
        <authorList>
            <person name="Liu H."/>
        </authorList>
    </citation>
    <scope>NUCLEOTIDE SEQUENCE</scope>
    <source>
        <strain evidence="1">PRFRI_2022a</strain>
        <tissue evidence="1">Muscle</tissue>
    </source>
</reference>
<evidence type="ECO:0000313" key="2">
    <source>
        <dbReference type="Proteomes" id="UP001187315"/>
    </source>
</evidence>
<proteinExistence type="predicted"/>
<evidence type="ECO:0000313" key="1">
    <source>
        <dbReference type="EMBL" id="KAK2829042.1"/>
    </source>
</evidence>
<keyword evidence="2" id="KW-1185">Reference proteome</keyword>
<accession>A0AA88S613</accession>
<name>A0AA88S613_TACVA</name>
<sequence length="75" mass="8376">MLHPLTGAPCVALAEVGARPQLSSSCAVTFVYLQQRAVSLRAELWSFEKFFRVVEELRRSGFTAAGYHGIQRILH</sequence>
<protein>
    <submittedName>
        <fullName evidence="1">Uncharacterized protein</fullName>
    </submittedName>
</protein>